<name>A0AAV8UXT1_9RHOD</name>
<evidence type="ECO:0000256" key="7">
    <source>
        <dbReference type="SAM" id="Coils"/>
    </source>
</evidence>
<organism evidence="9 10">
    <name type="scientific">Rhodosorus marinus</name>
    <dbReference type="NCBI Taxonomy" id="101924"/>
    <lineage>
        <taxon>Eukaryota</taxon>
        <taxon>Rhodophyta</taxon>
        <taxon>Stylonematophyceae</taxon>
        <taxon>Stylonematales</taxon>
        <taxon>Stylonemataceae</taxon>
        <taxon>Rhodosorus</taxon>
    </lineage>
</organism>
<evidence type="ECO:0000313" key="9">
    <source>
        <dbReference type="EMBL" id="KAJ8905872.1"/>
    </source>
</evidence>
<evidence type="ECO:0000256" key="5">
    <source>
        <dbReference type="PIRSR" id="PIRSR600223-1"/>
    </source>
</evidence>
<gene>
    <name evidence="9" type="ORF">NDN08_002376</name>
</gene>
<protein>
    <recommendedName>
        <fullName evidence="6">Mitochondrial inner membrane protease subunit</fullName>
        <ecNumber evidence="6">3.4.21.-</ecNumber>
    </recommendedName>
</protein>
<dbReference type="InterPro" id="IPR019533">
    <property type="entry name" value="Peptidase_S26"/>
</dbReference>
<keyword evidence="3 6" id="KW-0645">Protease</keyword>
<dbReference type="EMBL" id="JAMWBK010000004">
    <property type="protein sequence ID" value="KAJ8905872.1"/>
    <property type="molecule type" value="Genomic_DNA"/>
</dbReference>
<dbReference type="AlphaFoldDB" id="A0AAV8UXT1"/>
<proteinExistence type="inferred from homology"/>
<dbReference type="GO" id="GO:0005743">
    <property type="term" value="C:mitochondrial inner membrane"/>
    <property type="evidence" value="ECO:0007669"/>
    <property type="project" value="UniProtKB-SubCell"/>
</dbReference>
<keyword evidence="6" id="KW-0999">Mitochondrion inner membrane</keyword>
<keyword evidence="6" id="KW-0472">Membrane</keyword>
<dbReference type="PANTHER" id="PTHR43390">
    <property type="entry name" value="SIGNAL PEPTIDASE I"/>
    <property type="match status" value="1"/>
</dbReference>
<comment type="catalytic activity">
    <reaction evidence="1">
        <text>Cleavage of hydrophobic, N-terminal signal or leader sequences from secreted and periplasmic proteins.</text>
        <dbReference type="EC" id="3.4.21.89"/>
    </reaction>
</comment>
<dbReference type="GO" id="GO:0004252">
    <property type="term" value="F:serine-type endopeptidase activity"/>
    <property type="evidence" value="ECO:0007669"/>
    <property type="project" value="InterPro"/>
</dbReference>
<comment type="similarity">
    <text evidence="2 6">Belongs to the peptidase S26 family.</text>
</comment>
<dbReference type="PANTHER" id="PTHR43390:SF1">
    <property type="entry name" value="CHLOROPLAST PROCESSING PEPTIDASE"/>
    <property type="match status" value="1"/>
</dbReference>
<dbReference type="Pfam" id="PF10502">
    <property type="entry name" value="Peptidase_S26"/>
    <property type="match status" value="1"/>
</dbReference>
<dbReference type="PROSITE" id="PS00501">
    <property type="entry name" value="SPASE_I_1"/>
    <property type="match status" value="1"/>
</dbReference>
<feature type="coiled-coil region" evidence="7">
    <location>
        <begin position="53"/>
        <end position="80"/>
    </location>
</feature>
<dbReference type="NCBIfam" id="TIGR02227">
    <property type="entry name" value="sigpep_I_bact"/>
    <property type="match status" value="1"/>
</dbReference>
<evidence type="ECO:0000313" key="10">
    <source>
        <dbReference type="Proteomes" id="UP001157974"/>
    </source>
</evidence>
<dbReference type="InterPro" id="IPR019756">
    <property type="entry name" value="Pept_S26A_signal_pept_1_Ser-AS"/>
</dbReference>
<dbReference type="Proteomes" id="UP001157974">
    <property type="component" value="Unassembled WGS sequence"/>
</dbReference>
<evidence type="ECO:0000256" key="2">
    <source>
        <dbReference type="ARBA" id="ARBA00009370"/>
    </source>
</evidence>
<feature type="active site" evidence="5">
    <location>
        <position position="132"/>
    </location>
</feature>
<evidence type="ECO:0000256" key="1">
    <source>
        <dbReference type="ARBA" id="ARBA00000677"/>
    </source>
</evidence>
<dbReference type="GO" id="GO:0006465">
    <property type="term" value="P:signal peptide processing"/>
    <property type="evidence" value="ECO:0007669"/>
    <property type="project" value="InterPro"/>
</dbReference>
<dbReference type="SUPFAM" id="SSF51306">
    <property type="entry name" value="LexA/Signal peptidase"/>
    <property type="match status" value="1"/>
</dbReference>
<dbReference type="GO" id="GO:0009003">
    <property type="term" value="F:signal peptidase activity"/>
    <property type="evidence" value="ECO:0007669"/>
    <property type="project" value="UniProtKB-EC"/>
</dbReference>
<keyword evidence="10" id="KW-1185">Reference proteome</keyword>
<dbReference type="CDD" id="cd06530">
    <property type="entry name" value="S26_SPase_I"/>
    <property type="match status" value="1"/>
</dbReference>
<evidence type="ECO:0000256" key="3">
    <source>
        <dbReference type="ARBA" id="ARBA00022670"/>
    </source>
</evidence>
<dbReference type="Gene3D" id="2.10.109.10">
    <property type="entry name" value="Umud Fragment, subunit A"/>
    <property type="match status" value="1"/>
</dbReference>
<dbReference type="InterPro" id="IPR036286">
    <property type="entry name" value="LexA/Signal_pep-like_sf"/>
</dbReference>
<dbReference type="InterPro" id="IPR000223">
    <property type="entry name" value="Pept_S26A_signal_pept_1"/>
</dbReference>
<evidence type="ECO:0000259" key="8">
    <source>
        <dbReference type="Pfam" id="PF10502"/>
    </source>
</evidence>
<comment type="subcellular location">
    <subcellularLocation>
        <location evidence="6">Mitochondrion inner membrane</location>
    </subcellularLocation>
</comment>
<dbReference type="PRINTS" id="PR00727">
    <property type="entry name" value="LEADERPTASE"/>
</dbReference>
<evidence type="ECO:0000256" key="4">
    <source>
        <dbReference type="ARBA" id="ARBA00022801"/>
    </source>
</evidence>
<keyword evidence="4 6" id="KW-0378">Hydrolase</keyword>
<evidence type="ECO:0000256" key="6">
    <source>
        <dbReference type="RuleBase" id="RU362041"/>
    </source>
</evidence>
<feature type="active site" evidence="5">
    <location>
        <position position="182"/>
    </location>
</feature>
<comment type="caution">
    <text evidence="9">The sequence shown here is derived from an EMBL/GenBank/DDBJ whole genome shotgun (WGS) entry which is preliminary data.</text>
</comment>
<sequence>MVGFVLSLSATVRTNELMRSNRVKGSGWCRNVDVVRRRGMVRCRASPKNEFEETARKELNEDLEKRFREAEEEMSKKKEGEEKPKDQSIEGMMMKFAGSQEAQDVKAFATAFAIALAFRTFVIEPRFIPSLSMFPTFAVGDQLLVEKVTKYFRGFHSGDIVVFDPPEALILKGYKKGDAFIKRVVGEEGDEVEVKGGILYVNGKPRKEDFIAEKPTYEWGPKIVPDGMVMVLGDNRNQSYDSHLWGFLPKKNIIGRGALKYWPPGEFRSLIYSE</sequence>
<dbReference type="InterPro" id="IPR019758">
    <property type="entry name" value="Pept_S26A_signal_pept_1_CS"/>
</dbReference>
<reference evidence="9 10" key="1">
    <citation type="journal article" date="2023" name="Nat. Commun.">
        <title>Origin of minicircular mitochondrial genomes in red algae.</title>
        <authorList>
            <person name="Lee Y."/>
            <person name="Cho C.H."/>
            <person name="Lee Y.M."/>
            <person name="Park S.I."/>
            <person name="Yang J.H."/>
            <person name="West J.A."/>
            <person name="Bhattacharya D."/>
            <person name="Yoon H.S."/>
        </authorList>
    </citation>
    <scope>NUCLEOTIDE SEQUENCE [LARGE SCALE GENOMIC DNA]</scope>
    <source>
        <strain evidence="9 10">CCMP1338</strain>
        <tissue evidence="9">Whole cell</tissue>
    </source>
</reference>
<dbReference type="EC" id="3.4.21.-" evidence="6"/>
<keyword evidence="6" id="KW-0496">Mitochondrion</keyword>
<accession>A0AAV8UXT1</accession>
<dbReference type="PROSITE" id="PS00761">
    <property type="entry name" value="SPASE_I_3"/>
    <property type="match status" value="1"/>
</dbReference>
<keyword evidence="7" id="KW-0175">Coiled coil</keyword>
<feature type="domain" description="Peptidase S26" evidence="8">
    <location>
        <begin position="105"/>
        <end position="262"/>
    </location>
</feature>